<evidence type="ECO:0000313" key="1">
    <source>
        <dbReference type="EMBL" id="KAK0634654.1"/>
    </source>
</evidence>
<keyword evidence="2" id="KW-1185">Reference proteome</keyword>
<dbReference type="Proteomes" id="UP001174934">
    <property type="component" value="Unassembled WGS sequence"/>
</dbReference>
<dbReference type="EMBL" id="JAULSR010000001">
    <property type="protein sequence ID" value="KAK0634654.1"/>
    <property type="molecule type" value="Genomic_DNA"/>
</dbReference>
<gene>
    <name evidence="1" type="ORF">B0T17DRAFT_481286</name>
</gene>
<evidence type="ECO:0000313" key="2">
    <source>
        <dbReference type="Proteomes" id="UP001174934"/>
    </source>
</evidence>
<name>A0AA40CEP1_9PEZI</name>
<dbReference type="AlphaFoldDB" id="A0AA40CEP1"/>
<organism evidence="1 2">
    <name type="scientific">Bombardia bombarda</name>
    <dbReference type="NCBI Taxonomy" id="252184"/>
    <lineage>
        <taxon>Eukaryota</taxon>
        <taxon>Fungi</taxon>
        <taxon>Dikarya</taxon>
        <taxon>Ascomycota</taxon>
        <taxon>Pezizomycotina</taxon>
        <taxon>Sordariomycetes</taxon>
        <taxon>Sordariomycetidae</taxon>
        <taxon>Sordariales</taxon>
        <taxon>Lasiosphaeriaceae</taxon>
        <taxon>Bombardia</taxon>
    </lineage>
</organism>
<reference evidence="1" key="1">
    <citation type="submission" date="2023-06" db="EMBL/GenBank/DDBJ databases">
        <title>Genome-scale phylogeny and comparative genomics of the fungal order Sordariales.</title>
        <authorList>
            <consortium name="Lawrence Berkeley National Laboratory"/>
            <person name="Hensen N."/>
            <person name="Bonometti L."/>
            <person name="Westerberg I."/>
            <person name="Brannstrom I.O."/>
            <person name="Guillou S."/>
            <person name="Cros-Aarteil S."/>
            <person name="Calhoun S."/>
            <person name="Haridas S."/>
            <person name="Kuo A."/>
            <person name="Mondo S."/>
            <person name="Pangilinan J."/>
            <person name="Riley R."/>
            <person name="LaButti K."/>
            <person name="Andreopoulos B."/>
            <person name="Lipzen A."/>
            <person name="Chen C."/>
            <person name="Yanf M."/>
            <person name="Daum C."/>
            <person name="Ng V."/>
            <person name="Clum A."/>
            <person name="Steindorff A."/>
            <person name="Ohm R."/>
            <person name="Martin F."/>
            <person name="Silar P."/>
            <person name="Natvig D."/>
            <person name="Lalanne C."/>
            <person name="Gautier V."/>
            <person name="Ament-velasquez S.L."/>
            <person name="Kruys A."/>
            <person name="Hutchinson M.I."/>
            <person name="Powell A.J."/>
            <person name="Barry K."/>
            <person name="Miller A.N."/>
            <person name="Grigoriev I.V."/>
            <person name="Debuchy R."/>
            <person name="Gladieux P."/>
            <person name="Thoren M.H."/>
            <person name="Johannesson H."/>
        </authorList>
    </citation>
    <scope>NUCLEOTIDE SEQUENCE</scope>
    <source>
        <strain evidence="1">SMH3391-2</strain>
    </source>
</reference>
<sequence>MTAIGPLTTTFAAPSSCGSLSVYQLWKGSQSTYVQGPLYTAGSDNACFPDDYNPSGYYSPGICPQGYTTACSKLSTKSKVTETAVVCCPP</sequence>
<proteinExistence type="predicted"/>
<comment type="caution">
    <text evidence="1">The sequence shown here is derived from an EMBL/GenBank/DDBJ whole genome shotgun (WGS) entry which is preliminary data.</text>
</comment>
<accession>A0AA40CEP1</accession>
<protein>
    <submittedName>
        <fullName evidence="1">Uncharacterized protein</fullName>
    </submittedName>
</protein>